<protein>
    <submittedName>
        <fullName evidence="2">Uncharacterized protein</fullName>
    </submittedName>
</protein>
<keyword evidence="3" id="KW-1185">Reference proteome</keyword>
<accession>A0A562TI37</accession>
<keyword evidence="1" id="KW-0732">Signal</keyword>
<name>A0A562TI37_9HYPH</name>
<gene>
    <name evidence="2" type="ORF">JM93_00078</name>
</gene>
<organism evidence="2 3">
    <name type="scientific">Roseibium hamelinense</name>
    <dbReference type="NCBI Taxonomy" id="150831"/>
    <lineage>
        <taxon>Bacteria</taxon>
        <taxon>Pseudomonadati</taxon>
        <taxon>Pseudomonadota</taxon>
        <taxon>Alphaproteobacteria</taxon>
        <taxon>Hyphomicrobiales</taxon>
        <taxon>Stappiaceae</taxon>
        <taxon>Roseibium</taxon>
    </lineage>
</organism>
<proteinExistence type="predicted"/>
<sequence>MKTLLTAAVLAGLSFTPAHALEFLVGEERADSSLNSYEFGLIELALQKADGDHTVSRASVGEANQSRLLEELATGSADFHIIFSGIDQERFDKLATVPIPLQRGLLGHRVLIVSEDSKNKVAAVKTIEDLKNISIGSGTGWPDTQILEAAGLKVSDAKYENLFKMVEGGRIDGFARGVAEPYAEVSARSGEMPSLTIDESIIIVYPFDMFLFLNKDDKERYDILMQGFTRAYEDGSFMEYFENHPRIKEVFEQAKIDDRIRFEIENPLLPKEIAAIPDQFWHGR</sequence>
<dbReference type="OrthoDB" id="547680at2"/>
<feature type="chain" id="PRO_5022195562" evidence="1">
    <location>
        <begin position="21"/>
        <end position="284"/>
    </location>
</feature>
<dbReference type="SUPFAM" id="SSF53850">
    <property type="entry name" value="Periplasmic binding protein-like II"/>
    <property type="match status" value="1"/>
</dbReference>
<dbReference type="Proteomes" id="UP000320593">
    <property type="component" value="Unassembled WGS sequence"/>
</dbReference>
<dbReference type="RefSeq" id="WP_145340078.1">
    <property type="nucleotide sequence ID" value="NZ_SMLY01000068.1"/>
</dbReference>
<dbReference type="EMBL" id="VLLF01000001">
    <property type="protein sequence ID" value="TWI92536.1"/>
    <property type="molecule type" value="Genomic_DNA"/>
</dbReference>
<dbReference type="AlphaFoldDB" id="A0A562TI37"/>
<feature type="signal peptide" evidence="1">
    <location>
        <begin position="1"/>
        <end position="20"/>
    </location>
</feature>
<dbReference type="Gene3D" id="3.40.190.10">
    <property type="entry name" value="Periplasmic binding protein-like II"/>
    <property type="match status" value="2"/>
</dbReference>
<evidence type="ECO:0000256" key="1">
    <source>
        <dbReference type="SAM" id="SignalP"/>
    </source>
</evidence>
<reference evidence="2 3" key="1">
    <citation type="submission" date="2019-07" db="EMBL/GenBank/DDBJ databases">
        <title>Genomic Encyclopedia of Archaeal and Bacterial Type Strains, Phase II (KMG-II): from individual species to whole genera.</title>
        <authorList>
            <person name="Goeker M."/>
        </authorList>
    </citation>
    <scope>NUCLEOTIDE SEQUENCE [LARGE SCALE GENOMIC DNA]</scope>
    <source>
        <strain evidence="2 3">ATCC BAA-252</strain>
    </source>
</reference>
<comment type="caution">
    <text evidence="2">The sequence shown here is derived from an EMBL/GenBank/DDBJ whole genome shotgun (WGS) entry which is preliminary data.</text>
</comment>
<evidence type="ECO:0000313" key="3">
    <source>
        <dbReference type="Proteomes" id="UP000320593"/>
    </source>
</evidence>
<evidence type="ECO:0000313" key="2">
    <source>
        <dbReference type="EMBL" id="TWI92536.1"/>
    </source>
</evidence>